<comment type="caution">
    <text evidence="9">The sequence shown here is derived from an EMBL/GenBank/DDBJ whole genome shotgun (WGS) entry which is preliminary data.</text>
</comment>
<dbReference type="Proteomes" id="UP000822688">
    <property type="component" value="Chromosome 5"/>
</dbReference>
<dbReference type="Gene3D" id="1.25.40.770">
    <property type="entry name" value="TAF6, C-terminal HEAT repeat domain"/>
    <property type="match status" value="1"/>
</dbReference>
<dbReference type="FunFam" id="1.25.40.770:FF:000004">
    <property type="entry name" value="transcription initiation factor TFIID subunit 6"/>
    <property type="match status" value="1"/>
</dbReference>
<keyword evidence="6" id="KW-0539">Nucleus</keyword>
<sequence length="549" mass="61056">MSIVPKDTIHVIAQTIGITNLHDDVAKELAPDVEYRMREIMQEAVKCMRHSKRSILTTDDVNSALSLRNVEPLYGFASGDPLRFRRAIGHSDLFYVEDRDLEFKEVIDAPLPKAPLDTAVVAHWLAIEGVQPAIPENAPLEVLTAPQEVKKDGQAGPRKDDEGAFEVKPPVKHVLSKELQLYFEKITELVVTGADTQLLRDAFVSLSTDSGLHPLVPYFTQFVADEVTRSLDDFPLLFSLMRLVHSLLLNPHIHIEPYLHQMMPSVITCLVAKRLGGKAFVNHWELRDFTASLVAFICKRFGHVYHNLQPRVTRTLLHAFLDPKKALTQHYGAIRGLAALGPRVVRLVVLPNLELYLRLLNPELSPETQQNEMKRYEAWRVYGALQTASGACMYDKLKAQSFLLPTSSRVALKPTARVATSIAKKQETAMDISPSRKRPGSGNLEQSTQKKPHLDTEMAIATEERTLDGAESTGQGEVREAGKAQGVAEENATEDIVRKPTRSKTAKSITLSEAWKEDGDVGPLLASLVDLFGEGMLPFIPSKELSSFL</sequence>
<evidence type="ECO:0000256" key="7">
    <source>
        <dbReference type="SAM" id="MobiDB-lite"/>
    </source>
</evidence>
<protein>
    <recommendedName>
        <fullName evidence="8">TATA box binding protein associated factor (TAF) histone-like fold domain-containing protein</fullName>
    </recommendedName>
</protein>
<dbReference type="SMART" id="SM00803">
    <property type="entry name" value="TAF"/>
    <property type="match status" value="1"/>
</dbReference>
<dbReference type="GO" id="GO:0016251">
    <property type="term" value="F:RNA polymerase II general transcription initiation factor activity"/>
    <property type="evidence" value="ECO:0007669"/>
    <property type="project" value="InterPro"/>
</dbReference>
<gene>
    <name evidence="9" type="ORF">KC19_5G172000</name>
</gene>
<dbReference type="GO" id="GO:0000124">
    <property type="term" value="C:SAGA complex"/>
    <property type="evidence" value="ECO:0007669"/>
    <property type="project" value="InterPro"/>
</dbReference>
<dbReference type="Gene3D" id="1.10.20.10">
    <property type="entry name" value="Histone, subunit A"/>
    <property type="match status" value="1"/>
</dbReference>
<accession>A0A8T0I2J4</accession>
<dbReference type="PANTHER" id="PTHR10221">
    <property type="entry name" value="TRANSCRIPTION INITIATION FACTOR TFIID SUBUNIT 6"/>
    <property type="match status" value="1"/>
</dbReference>
<evidence type="ECO:0000256" key="3">
    <source>
        <dbReference type="ARBA" id="ARBA00023015"/>
    </source>
</evidence>
<dbReference type="GO" id="GO:0003713">
    <property type="term" value="F:transcription coactivator activity"/>
    <property type="evidence" value="ECO:0007669"/>
    <property type="project" value="TreeGrafter"/>
</dbReference>
<dbReference type="SUPFAM" id="SSF47113">
    <property type="entry name" value="Histone-fold"/>
    <property type="match status" value="1"/>
</dbReference>
<dbReference type="EMBL" id="CM026425">
    <property type="protein sequence ID" value="KAG0577674.1"/>
    <property type="molecule type" value="Genomic_DNA"/>
</dbReference>
<evidence type="ECO:0000256" key="4">
    <source>
        <dbReference type="ARBA" id="ARBA00023159"/>
    </source>
</evidence>
<feature type="domain" description="TATA box binding protein associated factor (TAF) histone-like fold" evidence="8">
    <location>
        <begin position="2"/>
        <end position="68"/>
    </location>
</feature>
<dbReference type="PANTHER" id="PTHR10221:SF9">
    <property type="entry name" value="TRANSCRIPTION INITIATION FACTOR TFIID SUBUNIT 6"/>
    <property type="match status" value="1"/>
</dbReference>
<feature type="compositionally biased region" description="Basic and acidic residues" evidence="7">
    <location>
        <begin position="452"/>
        <end position="468"/>
    </location>
</feature>
<evidence type="ECO:0000256" key="2">
    <source>
        <dbReference type="ARBA" id="ARBA00007688"/>
    </source>
</evidence>
<dbReference type="GO" id="GO:0005669">
    <property type="term" value="C:transcription factor TFIID complex"/>
    <property type="evidence" value="ECO:0007669"/>
    <property type="project" value="InterPro"/>
</dbReference>
<comment type="similarity">
    <text evidence="2">Belongs to the TAF6 family.</text>
</comment>
<dbReference type="GO" id="GO:0046695">
    <property type="term" value="C:SLIK (SAGA-like) complex"/>
    <property type="evidence" value="ECO:0007669"/>
    <property type="project" value="InterPro"/>
</dbReference>
<dbReference type="InterPro" id="IPR037796">
    <property type="entry name" value="TAF6"/>
</dbReference>
<dbReference type="CDD" id="cd08050">
    <property type="entry name" value="TAF6C"/>
    <property type="match status" value="1"/>
</dbReference>
<dbReference type="SUPFAM" id="SSF48371">
    <property type="entry name" value="ARM repeat"/>
    <property type="match status" value="1"/>
</dbReference>
<evidence type="ECO:0000259" key="8">
    <source>
        <dbReference type="SMART" id="SM00803"/>
    </source>
</evidence>
<dbReference type="InterPro" id="IPR009072">
    <property type="entry name" value="Histone-fold"/>
</dbReference>
<dbReference type="FunFam" id="1.10.20.10:FF:000046">
    <property type="entry name" value="transcription initiation factor TFIID subunit 6"/>
    <property type="match status" value="1"/>
</dbReference>
<dbReference type="Pfam" id="PF02969">
    <property type="entry name" value="TAF"/>
    <property type="match status" value="1"/>
</dbReference>
<keyword evidence="3" id="KW-0805">Transcription regulation</keyword>
<dbReference type="GO" id="GO:0046982">
    <property type="term" value="F:protein heterodimerization activity"/>
    <property type="evidence" value="ECO:0007669"/>
    <property type="project" value="InterPro"/>
</dbReference>
<comment type="subcellular location">
    <subcellularLocation>
        <location evidence="1">Nucleus</location>
    </subcellularLocation>
</comment>
<name>A0A8T0I2J4_CERPU</name>
<keyword evidence="10" id="KW-1185">Reference proteome</keyword>
<organism evidence="9 10">
    <name type="scientific">Ceratodon purpureus</name>
    <name type="common">Fire moss</name>
    <name type="synonym">Dicranum purpureum</name>
    <dbReference type="NCBI Taxonomy" id="3225"/>
    <lineage>
        <taxon>Eukaryota</taxon>
        <taxon>Viridiplantae</taxon>
        <taxon>Streptophyta</taxon>
        <taxon>Embryophyta</taxon>
        <taxon>Bryophyta</taxon>
        <taxon>Bryophytina</taxon>
        <taxon>Bryopsida</taxon>
        <taxon>Dicranidae</taxon>
        <taxon>Pseudoditrichales</taxon>
        <taxon>Ditrichaceae</taxon>
        <taxon>Ceratodon</taxon>
    </lineage>
</organism>
<dbReference type="InterPro" id="IPR046344">
    <property type="entry name" value="TAF6_C_sf"/>
</dbReference>
<keyword evidence="4" id="KW-0010">Activator</keyword>
<dbReference type="Pfam" id="PF07571">
    <property type="entry name" value="TAF6_C"/>
    <property type="match status" value="1"/>
</dbReference>
<evidence type="ECO:0000313" key="9">
    <source>
        <dbReference type="EMBL" id="KAG0577674.1"/>
    </source>
</evidence>
<proteinExistence type="inferred from homology"/>
<dbReference type="AlphaFoldDB" id="A0A8T0I2J4"/>
<keyword evidence="5" id="KW-0804">Transcription</keyword>
<evidence type="ECO:0000256" key="6">
    <source>
        <dbReference type="ARBA" id="ARBA00023242"/>
    </source>
</evidence>
<dbReference type="InterPro" id="IPR011442">
    <property type="entry name" value="TAF6_C"/>
</dbReference>
<feature type="region of interest" description="Disordered" evidence="7">
    <location>
        <begin position="423"/>
        <end position="508"/>
    </location>
</feature>
<evidence type="ECO:0000313" key="10">
    <source>
        <dbReference type="Proteomes" id="UP000822688"/>
    </source>
</evidence>
<dbReference type="InterPro" id="IPR016024">
    <property type="entry name" value="ARM-type_fold"/>
</dbReference>
<dbReference type="OrthoDB" id="361039at2759"/>
<reference evidence="9" key="1">
    <citation type="submission" date="2020-06" db="EMBL/GenBank/DDBJ databases">
        <title>WGS assembly of Ceratodon purpureus strain R40.</title>
        <authorList>
            <person name="Carey S.B."/>
            <person name="Jenkins J."/>
            <person name="Shu S."/>
            <person name="Lovell J.T."/>
            <person name="Sreedasyam A."/>
            <person name="Maumus F."/>
            <person name="Tiley G.P."/>
            <person name="Fernandez-Pozo N."/>
            <person name="Barry K."/>
            <person name="Chen C."/>
            <person name="Wang M."/>
            <person name="Lipzen A."/>
            <person name="Daum C."/>
            <person name="Saski C.A."/>
            <person name="Payton A.C."/>
            <person name="Mcbreen J.C."/>
            <person name="Conrad R.E."/>
            <person name="Kollar L.M."/>
            <person name="Olsson S."/>
            <person name="Huttunen S."/>
            <person name="Landis J.B."/>
            <person name="Wickett N.J."/>
            <person name="Johnson M.G."/>
            <person name="Rensing S.A."/>
            <person name="Grimwood J."/>
            <person name="Schmutz J."/>
            <person name="Mcdaniel S.F."/>
        </authorList>
    </citation>
    <scope>NUCLEOTIDE SEQUENCE</scope>
    <source>
        <strain evidence="9">R40</strain>
    </source>
</reference>
<dbReference type="GO" id="GO:0051123">
    <property type="term" value="P:RNA polymerase II preinitiation complex assembly"/>
    <property type="evidence" value="ECO:0007669"/>
    <property type="project" value="TreeGrafter"/>
</dbReference>
<evidence type="ECO:0000256" key="1">
    <source>
        <dbReference type="ARBA" id="ARBA00004123"/>
    </source>
</evidence>
<dbReference type="CDD" id="cd22931">
    <property type="entry name" value="HFD_TAF6"/>
    <property type="match status" value="1"/>
</dbReference>
<evidence type="ECO:0000256" key="5">
    <source>
        <dbReference type="ARBA" id="ARBA00023163"/>
    </source>
</evidence>
<dbReference type="InterPro" id="IPR004823">
    <property type="entry name" value="TAF_TATA-bd_Histone-like_dom"/>
</dbReference>